<dbReference type="GO" id="GO:0003677">
    <property type="term" value="F:DNA binding"/>
    <property type="evidence" value="ECO:0007669"/>
    <property type="project" value="UniProtKB-KW"/>
</dbReference>
<dbReference type="Proteomes" id="UP000279194">
    <property type="component" value="Unassembled WGS sequence"/>
</dbReference>
<organism evidence="5 6">
    <name type="scientific">Streptococcus hillyeri</name>
    <dbReference type="NCBI Taxonomy" id="2282420"/>
    <lineage>
        <taxon>Bacteria</taxon>
        <taxon>Bacillati</taxon>
        <taxon>Bacillota</taxon>
        <taxon>Bacilli</taxon>
        <taxon>Lactobacillales</taxon>
        <taxon>Streptococcaceae</taxon>
        <taxon>Streptococcus</taxon>
    </lineage>
</organism>
<comment type="caution">
    <text evidence="5">The sequence shown here is derived from an EMBL/GenBank/DDBJ whole genome shotgun (WGS) entry which is preliminary data.</text>
</comment>
<dbReference type="SMART" id="SM00345">
    <property type="entry name" value="HTH_GNTR"/>
    <property type="match status" value="1"/>
</dbReference>
<dbReference type="Pfam" id="PF07702">
    <property type="entry name" value="UTRA"/>
    <property type="match status" value="1"/>
</dbReference>
<protein>
    <submittedName>
        <fullName evidence="5">GntR family transcriptional regulator</fullName>
    </submittedName>
</protein>
<dbReference type="PROSITE" id="PS50949">
    <property type="entry name" value="HTH_GNTR"/>
    <property type="match status" value="1"/>
</dbReference>
<dbReference type="RefSeq" id="WP_121836411.1">
    <property type="nucleotide sequence ID" value="NZ_CP163513.1"/>
</dbReference>
<dbReference type="InterPro" id="IPR036390">
    <property type="entry name" value="WH_DNA-bd_sf"/>
</dbReference>
<reference evidence="5 6" key="1">
    <citation type="submission" date="2018-10" db="EMBL/GenBank/DDBJ databases">
        <title>Streptococcus hillyeri sp. nov., isolated from equine tracheal sample.</title>
        <authorList>
            <person name="Macfadyen A.C."/>
            <person name="Waller A."/>
            <person name="Paterson G.K."/>
        </authorList>
    </citation>
    <scope>NUCLEOTIDE SEQUENCE [LARGE SCALE GENOMIC DNA]</scope>
    <source>
        <strain evidence="5 6">28462</strain>
    </source>
</reference>
<dbReference type="InterPro" id="IPR011663">
    <property type="entry name" value="UTRA"/>
</dbReference>
<evidence type="ECO:0000259" key="4">
    <source>
        <dbReference type="PROSITE" id="PS50949"/>
    </source>
</evidence>
<keyword evidence="1" id="KW-0805">Transcription regulation</keyword>
<dbReference type="GO" id="GO:0045892">
    <property type="term" value="P:negative regulation of DNA-templated transcription"/>
    <property type="evidence" value="ECO:0007669"/>
    <property type="project" value="TreeGrafter"/>
</dbReference>
<dbReference type="PANTHER" id="PTHR44846:SF17">
    <property type="entry name" value="GNTR-FAMILY TRANSCRIPTIONAL REGULATOR"/>
    <property type="match status" value="1"/>
</dbReference>
<dbReference type="InterPro" id="IPR000524">
    <property type="entry name" value="Tscrpt_reg_HTH_GntR"/>
</dbReference>
<gene>
    <name evidence="5" type="ORF">EAF07_10045</name>
</gene>
<accession>A0A3L9DI17</accession>
<evidence type="ECO:0000256" key="1">
    <source>
        <dbReference type="ARBA" id="ARBA00023015"/>
    </source>
</evidence>
<keyword evidence="2" id="KW-0238">DNA-binding</keyword>
<evidence type="ECO:0000256" key="3">
    <source>
        <dbReference type="ARBA" id="ARBA00023163"/>
    </source>
</evidence>
<proteinExistence type="predicted"/>
<feature type="domain" description="HTH gntR-type" evidence="4">
    <location>
        <begin position="3"/>
        <end position="71"/>
    </location>
</feature>
<dbReference type="EMBL" id="RCVM01000032">
    <property type="protein sequence ID" value="RLY01196.1"/>
    <property type="molecule type" value="Genomic_DNA"/>
</dbReference>
<dbReference type="SUPFAM" id="SSF64288">
    <property type="entry name" value="Chorismate lyase-like"/>
    <property type="match status" value="1"/>
</dbReference>
<dbReference type="GO" id="GO:0003700">
    <property type="term" value="F:DNA-binding transcription factor activity"/>
    <property type="evidence" value="ECO:0007669"/>
    <property type="project" value="InterPro"/>
</dbReference>
<dbReference type="InterPro" id="IPR050679">
    <property type="entry name" value="Bact_HTH_transcr_reg"/>
</dbReference>
<dbReference type="OrthoDB" id="457376at2"/>
<evidence type="ECO:0000256" key="2">
    <source>
        <dbReference type="ARBA" id="ARBA00023125"/>
    </source>
</evidence>
<dbReference type="Pfam" id="PF00392">
    <property type="entry name" value="GntR"/>
    <property type="match status" value="1"/>
</dbReference>
<name>A0A3L9DI17_9STRE</name>
<dbReference type="Gene3D" id="3.40.1410.10">
    <property type="entry name" value="Chorismate lyase-like"/>
    <property type="match status" value="1"/>
</dbReference>
<sequence length="235" mass="27926">MKIPKYQRIQNDLKNQLITGKFDNGDKFYTENELVHLYDVSSITVIRALNELVKDGYLVRKQGKGTFVSRSRKGKRVEFSDIERFSLKDDHVKILSVEKGNDPKYLKELKLTDNDCYYRIDRLRSAGNRPYIYQISYIPERFILTPSASKEHYQSIHQRFKLDFDIHMSSEPYTETHEVTFSTPEDITQILSLKEFEPTILQIRKTEQGNSDIILEYAENYKHWEFYKFEITANR</sequence>
<dbReference type="InterPro" id="IPR028978">
    <property type="entry name" value="Chorismate_lyase_/UTRA_dom_sf"/>
</dbReference>
<dbReference type="SUPFAM" id="SSF46785">
    <property type="entry name" value="Winged helix' DNA-binding domain"/>
    <property type="match status" value="1"/>
</dbReference>
<keyword evidence="3" id="KW-0804">Transcription</keyword>
<dbReference type="PANTHER" id="PTHR44846">
    <property type="entry name" value="MANNOSYL-D-GLYCERATE TRANSPORT/METABOLISM SYSTEM REPRESSOR MNGR-RELATED"/>
    <property type="match status" value="1"/>
</dbReference>
<dbReference type="Gene3D" id="1.10.10.10">
    <property type="entry name" value="Winged helix-like DNA-binding domain superfamily/Winged helix DNA-binding domain"/>
    <property type="match status" value="1"/>
</dbReference>
<evidence type="ECO:0000313" key="5">
    <source>
        <dbReference type="EMBL" id="RLY01196.1"/>
    </source>
</evidence>
<dbReference type="InterPro" id="IPR036388">
    <property type="entry name" value="WH-like_DNA-bd_sf"/>
</dbReference>
<dbReference type="CDD" id="cd07377">
    <property type="entry name" value="WHTH_GntR"/>
    <property type="match status" value="1"/>
</dbReference>
<keyword evidence="6" id="KW-1185">Reference proteome</keyword>
<dbReference type="AlphaFoldDB" id="A0A3L9DI17"/>
<dbReference type="SMART" id="SM00866">
    <property type="entry name" value="UTRA"/>
    <property type="match status" value="1"/>
</dbReference>
<evidence type="ECO:0000313" key="6">
    <source>
        <dbReference type="Proteomes" id="UP000279194"/>
    </source>
</evidence>